<reference evidence="2" key="1">
    <citation type="submission" date="2019-04" db="EMBL/GenBank/DDBJ databases">
        <authorList>
            <consortium name="Science for Life Laboratories"/>
        </authorList>
    </citation>
    <scope>NUCLEOTIDE SEQUENCE</scope>
    <source>
        <strain evidence="2">MBLW1</strain>
    </source>
</reference>
<accession>A0A6C2YHI7</accession>
<dbReference type="InParanoid" id="A0A6C2YHI7"/>
<name>A0A6C2YHI7_9BACT</name>
<keyword evidence="3" id="KW-1185">Reference proteome</keyword>
<dbReference type="KEGG" id="tim:GMBLW1_32490"/>
<dbReference type="Proteomes" id="UP000464378">
    <property type="component" value="Chromosome"/>
</dbReference>
<dbReference type="EMBL" id="LR586016">
    <property type="protein sequence ID" value="VIP00711.1"/>
    <property type="molecule type" value="Genomic_DNA"/>
</dbReference>
<feature type="region of interest" description="Disordered" evidence="1">
    <location>
        <begin position="29"/>
        <end position="52"/>
    </location>
</feature>
<dbReference type="EMBL" id="LR593887">
    <property type="protein sequence ID" value="VTR96840.1"/>
    <property type="molecule type" value="Genomic_DNA"/>
</dbReference>
<evidence type="ECO:0000313" key="2">
    <source>
        <dbReference type="EMBL" id="VIP00711.1"/>
    </source>
</evidence>
<proteinExistence type="predicted"/>
<dbReference type="AlphaFoldDB" id="A0A6C2YHI7"/>
<organism evidence="2">
    <name type="scientific">Tuwongella immobilis</name>
    <dbReference type="NCBI Taxonomy" id="692036"/>
    <lineage>
        <taxon>Bacteria</taxon>
        <taxon>Pseudomonadati</taxon>
        <taxon>Planctomycetota</taxon>
        <taxon>Planctomycetia</taxon>
        <taxon>Gemmatales</taxon>
        <taxon>Gemmataceae</taxon>
        <taxon>Tuwongella</taxon>
    </lineage>
</organism>
<evidence type="ECO:0000313" key="3">
    <source>
        <dbReference type="Proteomes" id="UP000464378"/>
    </source>
</evidence>
<sequence>MSGGIRFFFNAGRDANQANGRLFRWPKCLASPSPGQMPGGGLRSGKRPLMDLGIGQHITTRTAARKGT</sequence>
<gene>
    <name evidence="2" type="ORF">GMBLW1_32490</name>
</gene>
<evidence type="ECO:0000256" key="1">
    <source>
        <dbReference type="SAM" id="MobiDB-lite"/>
    </source>
</evidence>
<protein>
    <submittedName>
        <fullName evidence="2">Uncharacterized protein</fullName>
    </submittedName>
</protein>